<dbReference type="Gene3D" id="1.10.340.70">
    <property type="match status" value="1"/>
</dbReference>
<dbReference type="CDD" id="cd01647">
    <property type="entry name" value="RT_LTR"/>
    <property type="match status" value="1"/>
</dbReference>
<proteinExistence type="predicted"/>
<dbReference type="InterPro" id="IPR000477">
    <property type="entry name" value="RT_dom"/>
</dbReference>
<dbReference type="GO" id="GO:0003964">
    <property type="term" value="F:RNA-directed DNA polymerase activity"/>
    <property type="evidence" value="ECO:0007669"/>
    <property type="project" value="UniProtKB-EC"/>
</dbReference>
<keyword evidence="5" id="KW-1185">Reference proteome</keyword>
<dbReference type="Proteomes" id="UP001461498">
    <property type="component" value="Unassembled WGS sequence"/>
</dbReference>
<evidence type="ECO:0000256" key="1">
    <source>
        <dbReference type="ARBA" id="ARBA00012493"/>
    </source>
</evidence>
<dbReference type="PANTHER" id="PTHR37984:SF5">
    <property type="entry name" value="PROTEIN NYNRIN-LIKE"/>
    <property type="match status" value="1"/>
</dbReference>
<feature type="domain" description="Reverse transcriptase" evidence="3">
    <location>
        <begin position="122"/>
        <end position="300"/>
    </location>
</feature>
<evidence type="ECO:0000313" key="4">
    <source>
        <dbReference type="EMBL" id="KAK9510273.1"/>
    </source>
</evidence>
<dbReference type="Gene3D" id="3.10.10.10">
    <property type="entry name" value="HIV Type 1 Reverse Transcriptase, subunit A, domain 1"/>
    <property type="match status" value="1"/>
</dbReference>
<dbReference type="FunFam" id="3.30.70.270:FF:000026">
    <property type="entry name" value="Transposon Ty3-G Gag-Pol polyprotein"/>
    <property type="match status" value="1"/>
</dbReference>
<dbReference type="PANTHER" id="PTHR37984">
    <property type="entry name" value="PROTEIN CBG26694"/>
    <property type="match status" value="1"/>
</dbReference>
<dbReference type="CDD" id="cd09274">
    <property type="entry name" value="RNase_HI_RT_Ty3"/>
    <property type="match status" value="1"/>
</dbReference>
<dbReference type="Gene3D" id="3.30.70.270">
    <property type="match status" value="2"/>
</dbReference>
<dbReference type="SUPFAM" id="SSF56672">
    <property type="entry name" value="DNA/RNA polymerases"/>
    <property type="match status" value="1"/>
</dbReference>
<name>A0AAW1DMA3_9HEMI</name>
<reference evidence="4 5" key="1">
    <citation type="submission" date="2022-12" db="EMBL/GenBank/DDBJ databases">
        <title>Chromosome-level genome assembly of true bugs.</title>
        <authorList>
            <person name="Ma L."/>
            <person name="Li H."/>
        </authorList>
    </citation>
    <scope>NUCLEOTIDE SEQUENCE [LARGE SCALE GENOMIC DNA]</scope>
    <source>
        <strain evidence="4">Lab_2022b</strain>
    </source>
</reference>
<dbReference type="InterPro" id="IPR043502">
    <property type="entry name" value="DNA/RNA_pol_sf"/>
</dbReference>
<keyword evidence="2" id="KW-0511">Multifunctional enzyme</keyword>
<dbReference type="Pfam" id="PF17921">
    <property type="entry name" value="Integrase_H2C2"/>
    <property type="match status" value="1"/>
</dbReference>
<dbReference type="InterPro" id="IPR041577">
    <property type="entry name" value="RT_RNaseH_2"/>
</dbReference>
<dbReference type="Pfam" id="PF17919">
    <property type="entry name" value="RT_RNaseH_2"/>
    <property type="match status" value="1"/>
</dbReference>
<dbReference type="EC" id="2.7.7.49" evidence="1"/>
<protein>
    <recommendedName>
        <fullName evidence="1">RNA-directed DNA polymerase</fullName>
        <ecNumber evidence="1">2.7.7.49</ecNumber>
    </recommendedName>
</protein>
<sequence>MGKQVVDVRFRSRSARLVLYVSRGDGQDLLGRDWLEGLQLESYSLTSFNRAFQVQAVQPPLDDIDVLLNEFKSIFEDNGQPCSKAAATLYLKPDVQPIFRKPRSVPYALLPKVNEEIDRLLDRGVIKPIEYSAWAAPCVIVRKPNGKIRLCADFSTGLNKALELQTFPLPTIEEIFTKLNGGETFSVLDLSDAYLSIPVEEESQKLLVINTIRGLFKYTRMCFGIAPAPAIFQRVVDTMLSGLKGVAYYLDDIIVTGRNKRDHMANLVEVFKRIREYGFHVNKEKSKFFQKSVNYLGHTVSAAGLQTSPQKVDAILKMPPPADGKQLESFMGMVTYFSKFIPRFSDICFPLNRLRQKTVPWEWVEDCNVAFRQLKNALSNAPVLAHYDPEVTLVVAADASSVGIGGCILHRFPDGTEKPIAYASKTLTQAEKGYAQIEREALAIIFTVKKFKQFLLGREFILQTDHRPLLTIFGSKKGIPQITASRLQRWALLLMAFTYTVEYVPTSRFGKADGLSRLPVGEDSSDVDEGGNIVIAAIHAEAKSKLPITCNEIAKETEQDEVLQKVTQRIQQGWPVKCKDLELRPYFLNKQALTIEEGCILLGIRTVIPQTLRPQILQQLHETHSGIVRMKATAREYVWWPGMDVEIEQTCRACAACNAYARNEPQRAYDQSWPTEDSPWSRVHLDFAGPFFRKVTLHEDLLSSLMYLLPSIQSNVSSLSSSIEDCPERN</sequence>
<evidence type="ECO:0000313" key="5">
    <source>
        <dbReference type="Proteomes" id="UP001461498"/>
    </source>
</evidence>
<gene>
    <name evidence="4" type="ORF">O3M35_005093</name>
</gene>
<dbReference type="Pfam" id="PF00078">
    <property type="entry name" value="RVT_1"/>
    <property type="match status" value="1"/>
</dbReference>
<dbReference type="AlphaFoldDB" id="A0AAW1DMA3"/>
<dbReference type="InterPro" id="IPR041588">
    <property type="entry name" value="Integrase_H2C2"/>
</dbReference>
<dbReference type="InterPro" id="IPR043128">
    <property type="entry name" value="Rev_trsase/Diguanyl_cyclase"/>
</dbReference>
<dbReference type="FunFam" id="1.10.340.70:FF:000003">
    <property type="entry name" value="Protein CBG25708"/>
    <property type="match status" value="1"/>
</dbReference>
<accession>A0AAW1DMA3</accession>
<dbReference type="EMBL" id="JAPXFL010000002">
    <property type="protein sequence ID" value="KAK9510273.1"/>
    <property type="molecule type" value="Genomic_DNA"/>
</dbReference>
<organism evidence="4 5">
    <name type="scientific">Rhynocoris fuscipes</name>
    <dbReference type="NCBI Taxonomy" id="488301"/>
    <lineage>
        <taxon>Eukaryota</taxon>
        <taxon>Metazoa</taxon>
        <taxon>Ecdysozoa</taxon>
        <taxon>Arthropoda</taxon>
        <taxon>Hexapoda</taxon>
        <taxon>Insecta</taxon>
        <taxon>Pterygota</taxon>
        <taxon>Neoptera</taxon>
        <taxon>Paraneoptera</taxon>
        <taxon>Hemiptera</taxon>
        <taxon>Heteroptera</taxon>
        <taxon>Panheteroptera</taxon>
        <taxon>Cimicomorpha</taxon>
        <taxon>Reduviidae</taxon>
        <taxon>Harpactorinae</taxon>
        <taxon>Harpactorini</taxon>
        <taxon>Rhynocoris</taxon>
    </lineage>
</organism>
<evidence type="ECO:0000256" key="2">
    <source>
        <dbReference type="ARBA" id="ARBA00023268"/>
    </source>
</evidence>
<evidence type="ECO:0000259" key="3">
    <source>
        <dbReference type="PROSITE" id="PS50878"/>
    </source>
</evidence>
<dbReference type="InterPro" id="IPR050951">
    <property type="entry name" value="Retrovirus_Pol_polyprotein"/>
</dbReference>
<dbReference type="PROSITE" id="PS50878">
    <property type="entry name" value="RT_POL"/>
    <property type="match status" value="1"/>
</dbReference>
<comment type="caution">
    <text evidence="4">The sequence shown here is derived from an EMBL/GenBank/DDBJ whole genome shotgun (WGS) entry which is preliminary data.</text>
</comment>